<dbReference type="SUPFAM" id="SSF46689">
    <property type="entry name" value="Homeodomain-like"/>
    <property type="match status" value="1"/>
</dbReference>
<keyword evidence="2" id="KW-1185">Reference proteome</keyword>
<gene>
    <name evidence="1" type="ORF">FHR70_004794</name>
</gene>
<comment type="caution">
    <text evidence="1">The sequence shown here is derived from an EMBL/GenBank/DDBJ whole genome shotgun (WGS) entry which is preliminary data.</text>
</comment>
<evidence type="ECO:0000313" key="1">
    <source>
        <dbReference type="EMBL" id="MBB3021689.1"/>
    </source>
</evidence>
<dbReference type="AlphaFoldDB" id="A0A7W4VQX3"/>
<dbReference type="InterPro" id="IPR009057">
    <property type="entry name" value="Homeodomain-like_sf"/>
</dbReference>
<organism evidence="1 2">
    <name type="scientific">Microvirga lupini</name>
    <dbReference type="NCBI Taxonomy" id="420324"/>
    <lineage>
        <taxon>Bacteria</taxon>
        <taxon>Pseudomonadati</taxon>
        <taxon>Pseudomonadota</taxon>
        <taxon>Alphaproteobacteria</taxon>
        <taxon>Hyphomicrobiales</taxon>
        <taxon>Methylobacteriaceae</taxon>
        <taxon>Microvirga</taxon>
    </lineage>
</organism>
<protein>
    <submittedName>
        <fullName evidence="1">Transposase</fullName>
    </submittedName>
</protein>
<dbReference type="Pfam" id="PF13565">
    <property type="entry name" value="HTH_32"/>
    <property type="match status" value="1"/>
</dbReference>
<dbReference type="RefSeq" id="WP_183454763.1">
    <property type="nucleotide sequence ID" value="NZ_JACHWB010000013.1"/>
</dbReference>
<dbReference type="EMBL" id="JACHWB010000013">
    <property type="protein sequence ID" value="MBB3021689.1"/>
    <property type="molecule type" value="Genomic_DNA"/>
</dbReference>
<name>A0A7W4VQX3_9HYPH</name>
<reference evidence="1 2" key="1">
    <citation type="submission" date="2020-08" db="EMBL/GenBank/DDBJ databases">
        <title>The Agave Microbiome: Exploring the role of microbial communities in plant adaptations to desert environments.</title>
        <authorList>
            <person name="Partida-Martinez L.P."/>
        </authorList>
    </citation>
    <scope>NUCLEOTIDE SEQUENCE [LARGE SCALE GENOMIC DNA]</scope>
    <source>
        <strain evidence="1 2">AT3.9</strain>
    </source>
</reference>
<sequence length="151" mass="16888">MRAVKLTLTEKERNLLLSIFQRSNPAERKALRAGIVLRSAAGLTDNEVACEFQVSVHTVSKWRRRYHEAGLEGLTDWPRSGKPRRLQHDTIAAHMSEVMETMPPDGGRWSVRKVATALGLPPATTGRIWRNLQSQHAAPAGMYQSIPANPR</sequence>
<evidence type="ECO:0000313" key="2">
    <source>
        <dbReference type="Proteomes" id="UP000532010"/>
    </source>
</evidence>
<proteinExistence type="predicted"/>
<accession>A0A7W4VQX3</accession>
<dbReference type="Proteomes" id="UP000532010">
    <property type="component" value="Unassembled WGS sequence"/>
</dbReference>